<feature type="coiled-coil region" evidence="2">
    <location>
        <begin position="167"/>
        <end position="201"/>
    </location>
</feature>
<dbReference type="PANTHER" id="PTHR31996">
    <property type="entry name" value="COILED-COIL DOMAIN-CONTAINING PROTEIN 115"/>
    <property type="match status" value="1"/>
</dbReference>
<feature type="region of interest" description="Disordered" evidence="3">
    <location>
        <begin position="111"/>
        <end position="133"/>
    </location>
</feature>
<evidence type="ECO:0000313" key="4">
    <source>
        <dbReference type="EMBL" id="OAA44837.1"/>
    </source>
</evidence>
<dbReference type="PANTHER" id="PTHR31996:SF2">
    <property type="entry name" value="COILED-COIL DOMAIN-CONTAINING PROTEIN 115"/>
    <property type="match status" value="1"/>
</dbReference>
<evidence type="ECO:0000256" key="2">
    <source>
        <dbReference type="SAM" id="Coils"/>
    </source>
</evidence>
<dbReference type="InterPro" id="IPR040357">
    <property type="entry name" value="Vma22/CCDC115"/>
</dbReference>
<evidence type="ECO:0000256" key="1">
    <source>
        <dbReference type="ARBA" id="ARBA00093634"/>
    </source>
</evidence>
<dbReference type="Pfam" id="PF21730">
    <property type="entry name" value="Vma22_CCDC115"/>
    <property type="match status" value="1"/>
</dbReference>
<keyword evidence="5" id="KW-1185">Reference proteome</keyword>
<organism evidence="4 5">
    <name type="scientific">Metarhizium rileyi (strain RCEF 4871)</name>
    <name type="common">Nomuraea rileyi</name>
    <dbReference type="NCBI Taxonomy" id="1649241"/>
    <lineage>
        <taxon>Eukaryota</taxon>
        <taxon>Fungi</taxon>
        <taxon>Dikarya</taxon>
        <taxon>Ascomycota</taxon>
        <taxon>Pezizomycotina</taxon>
        <taxon>Sordariomycetes</taxon>
        <taxon>Hypocreomycetidae</taxon>
        <taxon>Hypocreales</taxon>
        <taxon>Clavicipitaceae</taxon>
        <taxon>Metarhizium</taxon>
    </lineage>
</organism>
<dbReference type="AlphaFoldDB" id="A0A167F5R1"/>
<proteinExistence type="predicted"/>
<reference evidence="4 5" key="1">
    <citation type="journal article" date="2016" name="Genome Biol. Evol.">
        <title>Divergent and convergent evolution of fungal pathogenicity.</title>
        <authorList>
            <person name="Shang Y."/>
            <person name="Xiao G."/>
            <person name="Zheng P."/>
            <person name="Cen K."/>
            <person name="Zhan S."/>
            <person name="Wang C."/>
        </authorList>
    </citation>
    <scope>NUCLEOTIDE SEQUENCE [LARGE SCALE GENOMIC DNA]</scope>
    <source>
        <strain evidence="4 5">RCEF 4871</strain>
    </source>
</reference>
<dbReference type="GO" id="GO:0070072">
    <property type="term" value="P:vacuolar proton-transporting V-type ATPase complex assembly"/>
    <property type="evidence" value="ECO:0007669"/>
    <property type="project" value="InterPro"/>
</dbReference>
<evidence type="ECO:0000313" key="5">
    <source>
        <dbReference type="Proteomes" id="UP000243498"/>
    </source>
</evidence>
<dbReference type="STRING" id="1081105.A0A167F5R1"/>
<gene>
    <name evidence="4" type="ORF">NOR_03591</name>
</gene>
<name>A0A167F5R1_METRR</name>
<evidence type="ECO:0000256" key="3">
    <source>
        <dbReference type="SAM" id="MobiDB-lite"/>
    </source>
</evidence>
<dbReference type="OMA" id="GQDCYDE"/>
<dbReference type="GO" id="GO:0051082">
    <property type="term" value="F:unfolded protein binding"/>
    <property type="evidence" value="ECO:0007669"/>
    <property type="project" value="TreeGrafter"/>
</dbReference>
<sequence length="214" mass="23742">MSSSQQDIDQLLERYLTLLDEYTELRKELSKLQSEVFHNIARANFSGERGLRYGQDQYDDRMRASRRVAIAKAEDDVFNFTVARATSEGPPPAETGSGAALDEDTAETFHGRSAGDVDADEASDGEQVKGGEVDNDPLRWFGILTPMPLRTAQSHSVRVVEDVIPRLVSVNAEMRHVEIEIRRARKRKAKAEAAKSKVRAEEAAGLLGRQVEAS</sequence>
<comment type="caution">
    <text evidence="4">The sequence shown here is derived from an EMBL/GenBank/DDBJ whole genome shotgun (WGS) entry which is preliminary data.</text>
</comment>
<protein>
    <recommendedName>
        <fullName evidence="1">Vacuolar ATPase assembly protein VMA22</fullName>
    </recommendedName>
</protein>
<accession>A0A167F5R1</accession>
<feature type="coiled-coil region" evidence="2">
    <location>
        <begin position="8"/>
        <end position="35"/>
    </location>
</feature>
<dbReference type="GO" id="GO:1990871">
    <property type="term" value="C:Vma12-Vma22 assembly complex"/>
    <property type="evidence" value="ECO:0007669"/>
    <property type="project" value="TreeGrafter"/>
</dbReference>
<dbReference type="Proteomes" id="UP000243498">
    <property type="component" value="Unassembled WGS sequence"/>
</dbReference>
<keyword evidence="2" id="KW-0175">Coiled coil</keyword>
<dbReference type="EMBL" id="AZHC01000009">
    <property type="protein sequence ID" value="OAA44837.1"/>
    <property type="molecule type" value="Genomic_DNA"/>
</dbReference>
<dbReference type="OrthoDB" id="408631at2759"/>